<proteinExistence type="predicted"/>
<name>Q16J08_AEDAE</name>
<dbReference type="Proteomes" id="UP000682892">
    <property type="component" value="Unassembled WGS sequence"/>
</dbReference>
<gene>
    <name evidence="1" type="ORF">AaeL_AAEL013486</name>
</gene>
<protein>
    <submittedName>
        <fullName evidence="1">AAEL013486-PA</fullName>
    </submittedName>
</protein>
<reference evidence="1" key="1">
    <citation type="submission" date="2005-10" db="EMBL/GenBank/DDBJ databases">
        <authorList>
            <person name="Loftus B.J."/>
            <person name="Nene V.M."/>
            <person name="Hannick L.I."/>
            <person name="Bidwell S."/>
            <person name="Haas B."/>
            <person name="Amedeo P."/>
            <person name="Orvis J."/>
            <person name="Wortman J.R."/>
            <person name="White O.R."/>
            <person name="Salzberg S."/>
            <person name="Shumway M."/>
            <person name="Koo H."/>
            <person name="Zhao Y."/>
            <person name="Holmes M."/>
            <person name="Miller J."/>
            <person name="Schatz M."/>
            <person name="Pop M."/>
            <person name="Pai G."/>
            <person name="Utterback T."/>
            <person name="Rogers Y.-H."/>
            <person name="Kravitz S."/>
            <person name="Fraser C.M."/>
        </authorList>
    </citation>
    <scope>NUCLEOTIDE SEQUENCE</scope>
    <source>
        <strain evidence="1">Liverpool</strain>
    </source>
</reference>
<sequence length="60" mass="6575">MGDTFNAKNSETITRKEVEATLRIQSAIITLGTYCGTRTEHETNIESYGSGALFPIVLQP</sequence>
<evidence type="ECO:0000313" key="1">
    <source>
        <dbReference type="EMBL" id="EAT34246.1"/>
    </source>
</evidence>
<dbReference type="AlphaFoldDB" id="Q16J08"/>
<dbReference type="HOGENOM" id="CLU_2943717_0_0_1"/>
<reference evidence="1" key="3">
    <citation type="submission" date="2012-09" db="EMBL/GenBank/DDBJ databases">
        <authorList>
            <consortium name="VectorBase"/>
        </authorList>
    </citation>
    <scope>NUCLEOTIDE SEQUENCE</scope>
    <source>
        <strain evidence="1">Liverpool</strain>
    </source>
</reference>
<dbReference type="EMBL" id="CH478040">
    <property type="protein sequence ID" value="EAT34246.1"/>
    <property type="molecule type" value="Genomic_DNA"/>
</dbReference>
<reference evidence="1" key="2">
    <citation type="journal article" date="2007" name="Science">
        <title>Genome sequence of Aedes aegypti, a major arbovirus vector.</title>
        <authorList>
            <person name="Nene V."/>
            <person name="Wortman J.R."/>
            <person name="Lawson D."/>
            <person name="Haas B."/>
            <person name="Kodira C."/>
            <person name="Tu Z.J."/>
            <person name="Loftus B."/>
            <person name="Xi Z."/>
            <person name="Megy K."/>
            <person name="Grabherr M."/>
            <person name="Ren Q."/>
            <person name="Zdobnov E.M."/>
            <person name="Lobo N.F."/>
            <person name="Campbell K.S."/>
            <person name="Brown S.E."/>
            <person name="Bonaldo M.F."/>
            <person name="Zhu J."/>
            <person name="Sinkins S.P."/>
            <person name="Hogenkamp D.G."/>
            <person name="Amedeo P."/>
            <person name="Arensburger P."/>
            <person name="Atkinson P.W."/>
            <person name="Bidwell S."/>
            <person name="Biedler J."/>
            <person name="Birney E."/>
            <person name="Bruggner R.V."/>
            <person name="Costas J."/>
            <person name="Coy M.R."/>
            <person name="Crabtree J."/>
            <person name="Crawford M."/>
            <person name="Debruyn B."/>
            <person name="Decaprio D."/>
            <person name="Eiglmeier K."/>
            <person name="Eisenstadt E."/>
            <person name="El-Dorry H."/>
            <person name="Gelbart W.M."/>
            <person name="Gomes S.L."/>
            <person name="Hammond M."/>
            <person name="Hannick L.I."/>
            <person name="Hogan J.R."/>
            <person name="Holmes M.H."/>
            <person name="Jaffe D."/>
            <person name="Johnston J.S."/>
            <person name="Kennedy R.C."/>
            <person name="Koo H."/>
            <person name="Kravitz S."/>
            <person name="Kriventseva E.V."/>
            <person name="Kulp D."/>
            <person name="Labutti K."/>
            <person name="Lee E."/>
            <person name="Li S."/>
            <person name="Lovin D.D."/>
            <person name="Mao C."/>
            <person name="Mauceli E."/>
            <person name="Menck C.F."/>
            <person name="Miller J.R."/>
            <person name="Montgomery P."/>
            <person name="Mori A."/>
            <person name="Nascimento A.L."/>
            <person name="Naveira H.F."/>
            <person name="Nusbaum C."/>
            <person name="O'leary S."/>
            <person name="Orvis J."/>
            <person name="Pertea M."/>
            <person name="Quesneville H."/>
            <person name="Reidenbach K.R."/>
            <person name="Rogers Y.H."/>
            <person name="Roth C.W."/>
            <person name="Schneider J.R."/>
            <person name="Schatz M."/>
            <person name="Shumway M."/>
            <person name="Stanke M."/>
            <person name="Stinson E.O."/>
            <person name="Tubio J.M."/>
            <person name="Vanzee J.P."/>
            <person name="Verjovski-Almeida S."/>
            <person name="Werner D."/>
            <person name="White O."/>
            <person name="Wyder S."/>
            <person name="Zeng Q."/>
            <person name="Zhao Q."/>
            <person name="Zhao Y."/>
            <person name="Hill C.A."/>
            <person name="Raikhel A.S."/>
            <person name="Soares M.B."/>
            <person name="Knudson D.L."/>
            <person name="Lee N.H."/>
            <person name="Galagan J."/>
            <person name="Salzberg S.L."/>
            <person name="Paulsen I.T."/>
            <person name="Dimopoulos G."/>
            <person name="Collins F.H."/>
            <person name="Birren B."/>
            <person name="Fraser-Liggett C.M."/>
            <person name="Severson D.W."/>
        </authorList>
    </citation>
    <scope>NUCLEOTIDE SEQUENCE [LARGE SCALE GENOMIC DNA]</scope>
    <source>
        <strain evidence="1">Liverpool</strain>
    </source>
</reference>
<accession>Q16J08</accession>
<organism evidence="1 2">
    <name type="scientific">Aedes aegypti</name>
    <name type="common">Yellowfever mosquito</name>
    <name type="synonym">Culex aegypti</name>
    <dbReference type="NCBI Taxonomy" id="7159"/>
    <lineage>
        <taxon>Eukaryota</taxon>
        <taxon>Metazoa</taxon>
        <taxon>Ecdysozoa</taxon>
        <taxon>Arthropoda</taxon>
        <taxon>Hexapoda</taxon>
        <taxon>Insecta</taxon>
        <taxon>Pterygota</taxon>
        <taxon>Neoptera</taxon>
        <taxon>Endopterygota</taxon>
        <taxon>Diptera</taxon>
        <taxon>Nematocera</taxon>
        <taxon>Culicoidea</taxon>
        <taxon>Culicidae</taxon>
        <taxon>Culicinae</taxon>
        <taxon>Aedini</taxon>
        <taxon>Aedes</taxon>
        <taxon>Stegomyia</taxon>
    </lineage>
</organism>
<dbReference type="PaxDb" id="7159-AAEL013486-PA"/>
<evidence type="ECO:0000313" key="2">
    <source>
        <dbReference type="Proteomes" id="UP000682892"/>
    </source>
</evidence>